<comment type="caution">
    <text evidence="3">The sequence shown here is derived from an EMBL/GenBank/DDBJ whole genome shotgun (WGS) entry which is preliminary data.</text>
</comment>
<feature type="signal peptide" evidence="1">
    <location>
        <begin position="1"/>
        <end position="20"/>
    </location>
</feature>
<evidence type="ECO:0000313" key="4">
    <source>
        <dbReference type="Proteomes" id="UP001280121"/>
    </source>
</evidence>
<accession>A0AAD9WTC1</accession>
<dbReference type="Pfam" id="PF00078">
    <property type="entry name" value="RVT_1"/>
    <property type="match status" value="1"/>
</dbReference>
<name>A0AAD9WTC1_9ROSI</name>
<gene>
    <name evidence="3" type="ORF">Ddye_023541</name>
</gene>
<dbReference type="AlphaFoldDB" id="A0AAD9WTC1"/>
<feature type="chain" id="PRO_5042104544" description="Reverse transcriptase domain-containing protein" evidence="1">
    <location>
        <begin position="21"/>
        <end position="183"/>
    </location>
</feature>
<dbReference type="PANTHER" id="PTHR31635:SF196">
    <property type="entry name" value="REVERSE TRANSCRIPTASE DOMAIN-CONTAINING PROTEIN-RELATED"/>
    <property type="match status" value="1"/>
</dbReference>
<feature type="domain" description="Reverse transcriptase" evidence="2">
    <location>
        <begin position="86"/>
        <end position="180"/>
    </location>
</feature>
<evidence type="ECO:0000313" key="3">
    <source>
        <dbReference type="EMBL" id="KAK2641778.1"/>
    </source>
</evidence>
<evidence type="ECO:0000259" key="2">
    <source>
        <dbReference type="Pfam" id="PF00078"/>
    </source>
</evidence>
<dbReference type="InterPro" id="IPR000477">
    <property type="entry name" value="RT_dom"/>
</dbReference>
<dbReference type="EMBL" id="JANJYI010000007">
    <property type="protein sequence ID" value="KAK2641778.1"/>
    <property type="molecule type" value="Genomic_DNA"/>
</dbReference>
<dbReference type="Proteomes" id="UP001280121">
    <property type="component" value="Unassembled WGS sequence"/>
</dbReference>
<sequence length="183" mass="20729">MVKDIITILVTLLLKGLSYQNLFNCDGNKTPRPDGLKLNFVRSNYEVIHDDFTKFIREFHTNNATIGELNNTLIALIPKCVKLETLSDFRLISLVGSMYKVLAKVLANRINKVMNSIIGESHKAFVKGHQILNSFVIAKKNIHERKMDKEEGLLVKLDIKKAYDSGGHDFLDSMMEDMGFGVK</sequence>
<evidence type="ECO:0000256" key="1">
    <source>
        <dbReference type="SAM" id="SignalP"/>
    </source>
</evidence>
<proteinExistence type="predicted"/>
<reference evidence="3" key="1">
    <citation type="journal article" date="2023" name="Plant J.">
        <title>Genome sequences and population genomics provide insights into the demographic history, inbreeding, and mutation load of two 'living fossil' tree species of Dipteronia.</title>
        <authorList>
            <person name="Feng Y."/>
            <person name="Comes H.P."/>
            <person name="Chen J."/>
            <person name="Zhu S."/>
            <person name="Lu R."/>
            <person name="Zhang X."/>
            <person name="Li P."/>
            <person name="Qiu J."/>
            <person name="Olsen K.M."/>
            <person name="Qiu Y."/>
        </authorList>
    </citation>
    <scope>NUCLEOTIDE SEQUENCE</scope>
    <source>
        <strain evidence="3">KIB01</strain>
    </source>
</reference>
<keyword evidence="4" id="KW-1185">Reference proteome</keyword>
<protein>
    <recommendedName>
        <fullName evidence="2">Reverse transcriptase domain-containing protein</fullName>
    </recommendedName>
</protein>
<dbReference type="PANTHER" id="PTHR31635">
    <property type="entry name" value="REVERSE TRANSCRIPTASE DOMAIN-CONTAINING PROTEIN-RELATED"/>
    <property type="match status" value="1"/>
</dbReference>
<organism evidence="3 4">
    <name type="scientific">Dipteronia dyeriana</name>
    <dbReference type="NCBI Taxonomy" id="168575"/>
    <lineage>
        <taxon>Eukaryota</taxon>
        <taxon>Viridiplantae</taxon>
        <taxon>Streptophyta</taxon>
        <taxon>Embryophyta</taxon>
        <taxon>Tracheophyta</taxon>
        <taxon>Spermatophyta</taxon>
        <taxon>Magnoliopsida</taxon>
        <taxon>eudicotyledons</taxon>
        <taxon>Gunneridae</taxon>
        <taxon>Pentapetalae</taxon>
        <taxon>rosids</taxon>
        <taxon>malvids</taxon>
        <taxon>Sapindales</taxon>
        <taxon>Sapindaceae</taxon>
        <taxon>Hippocastanoideae</taxon>
        <taxon>Acereae</taxon>
        <taxon>Dipteronia</taxon>
    </lineage>
</organism>
<keyword evidence="1" id="KW-0732">Signal</keyword>